<reference evidence="1 2" key="1">
    <citation type="submission" date="2016-10" db="EMBL/GenBank/DDBJ databases">
        <authorList>
            <person name="de Groot N.N."/>
        </authorList>
    </citation>
    <scope>NUCLEOTIDE SEQUENCE [LARGE SCALE GENOMIC DNA]</scope>
    <source>
        <strain evidence="1 2">CGMCC 1.8925</strain>
    </source>
</reference>
<evidence type="ECO:0000313" key="2">
    <source>
        <dbReference type="Proteomes" id="UP000199502"/>
    </source>
</evidence>
<accession>A0A1G5BBQ4</accession>
<dbReference type="AlphaFoldDB" id="A0A1G5BBQ4"/>
<protein>
    <submittedName>
        <fullName evidence="1">Uncharacterized protein</fullName>
    </submittedName>
</protein>
<organism evidence="1 2">
    <name type="scientific">Paracoccus tibetensis</name>
    <dbReference type="NCBI Taxonomy" id="336292"/>
    <lineage>
        <taxon>Bacteria</taxon>
        <taxon>Pseudomonadati</taxon>
        <taxon>Pseudomonadota</taxon>
        <taxon>Alphaproteobacteria</taxon>
        <taxon>Rhodobacterales</taxon>
        <taxon>Paracoccaceae</taxon>
        <taxon>Paracoccus</taxon>
    </lineage>
</organism>
<sequence length="77" mass="8769">MPHPRTDTAWLLVRRATNMSDETIIDATGIPAETLQEMRQRSREMAEMGHRPRGHWTRDQVRAGAIFVTDRAGQPEG</sequence>
<gene>
    <name evidence="1" type="ORF">SAMN05660710_00074</name>
</gene>
<name>A0A1G5BBQ4_9RHOB</name>
<keyword evidence="2" id="KW-1185">Reference proteome</keyword>
<proteinExistence type="predicted"/>
<dbReference type="EMBL" id="FMVT01000001">
    <property type="protein sequence ID" value="SCX87460.1"/>
    <property type="molecule type" value="Genomic_DNA"/>
</dbReference>
<dbReference type="Proteomes" id="UP000199502">
    <property type="component" value="Unassembled WGS sequence"/>
</dbReference>
<evidence type="ECO:0000313" key="1">
    <source>
        <dbReference type="EMBL" id="SCX87460.1"/>
    </source>
</evidence>